<reference evidence="3 4" key="1">
    <citation type="journal article" date="2015" name="Genome Announc.">
        <title>Expanding the biotechnology potential of lactobacilli through comparative genomics of 213 strains and associated genera.</title>
        <authorList>
            <person name="Sun Z."/>
            <person name="Harris H.M."/>
            <person name="McCann A."/>
            <person name="Guo C."/>
            <person name="Argimon S."/>
            <person name="Zhang W."/>
            <person name="Yang X."/>
            <person name="Jeffery I.B."/>
            <person name="Cooney J.C."/>
            <person name="Kagawa T.F."/>
            <person name="Liu W."/>
            <person name="Song Y."/>
            <person name="Salvetti E."/>
            <person name="Wrobel A."/>
            <person name="Rasinkangas P."/>
            <person name="Parkhill J."/>
            <person name="Rea M.C."/>
            <person name="O'Sullivan O."/>
            <person name="Ritari J."/>
            <person name="Douillard F.P."/>
            <person name="Paul Ross R."/>
            <person name="Yang R."/>
            <person name="Briner A.E."/>
            <person name="Felis G.E."/>
            <person name="de Vos W.M."/>
            <person name="Barrangou R."/>
            <person name="Klaenhammer T.R."/>
            <person name="Caufield P.W."/>
            <person name="Cui Y."/>
            <person name="Zhang H."/>
            <person name="O'Toole P.W."/>
        </authorList>
    </citation>
    <scope>NUCLEOTIDE SEQUENCE [LARGE SCALE GENOMIC DNA]</scope>
    <source>
        <strain evidence="3 4">JCM 15530</strain>
    </source>
</reference>
<proteinExistence type="predicted"/>
<dbReference type="PATRIC" id="fig|1302272.5.peg.118"/>
<dbReference type="RefSeq" id="WP_056941624.1">
    <property type="nucleotide sequence ID" value="NZ_AZCX01000001.1"/>
</dbReference>
<dbReference type="InterPro" id="IPR027417">
    <property type="entry name" value="P-loop_NTPase"/>
</dbReference>
<dbReference type="Gene3D" id="3.40.50.300">
    <property type="entry name" value="P-loop containing nucleotide triphosphate hydrolases"/>
    <property type="match status" value="2"/>
</dbReference>
<evidence type="ECO:0000313" key="3">
    <source>
        <dbReference type="EMBL" id="KRK49200.1"/>
    </source>
</evidence>
<gene>
    <name evidence="3" type="ORF">FC96_GL000121</name>
</gene>
<comment type="caution">
    <text evidence="3">The sequence shown here is derived from an EMBL/GenBank/DDBJ whole genome shotgun (WGS) entry which is preliminary data.</text>
</comment>
<dbReference type="STRING" id="1302272.FC96_GL000121"/>
<dbReference type="Proteomes" id="UP000050911">
    <property type="component" value="Unassembled WGS sequence"/>
</dbReference>
<feature type="domain" description="YhaN AAA" evidence="2">
    <location>
        <begin position="1"/>
        <end position="199"/>
    </location>
</feature>
<accession>A0A0R1HRE1</accession>
<evidence type="ECO:0000256" key="1">
    <source>
        <dbReference type="SAM" id="Coils"/>
    </source>
</evidence>
<sequence>MKIKRLTIYGFGKFHDVSLDLDQHFQLIYGPNEAGKSTLVEFITSLLFGFLTAKHRYQMYKPKDGATYGGEMTFTHAGDMFWLKRVSGKGGGDVTFKNVTQDLDLTKADLTALLRPVNRDLFREIFCFDETDLGEVFSLDRFELTNRIQRIGAVGSDNWIKLNKKLHKDADDIFKPRGRVQPLAKALAEHDDLEKKIIAAKQDYPRYQELTAKSQQLEAALTKVNEEAATKLAAVATDTRLEQVYDGYQAYRDYQNSADKSAVVLPPADWQTYTTLTTTQQQLTDQLAQSKTDLAGLRAHNEPSSLQRFYLDHQQTIDDLTQRLDDLSQDLAAKQAIDRQLQTDQARLAELTDRYGQAEAFNRDDADQVKNLLTETQTVRLQLEENARQLAAIDSELSTADEPSNAQGVSLKWLAAGIVIVVIALFALDGALKTIGGLIGVIAAAYGIFRPMLTSQRSSGTNEDYLRERQADLTHQASELSASLATFNDQVATLQQTYQLGELPPTEWLASQPELRQKAQLATAVKLATEKSNALAQKLTQGAQQWDFAVDQLGLSTDLSDRINQVKQFVTARHDESQRLRLATDAIQKADQQVAGLTQQLADNGRKIKDFLAARNLPDETSFEKAYATGQKIQQQRNQVQAIADQLSADDLAALEQFSDKLAIVAARKAAQAAYDSAHTHQQALVQEKTAADYEMAQIKKSGDYQQLLQDQAVLETEIEAMADEWLANEMLIQWIDQTLVNASKGRQPQILASATTFFGILTDGRYTKLAFTDDTIEVTRSDSLEFDVGELSRGTAEQLYVALRFAFTQVMAAEIQMPVIIDDSFVNFDRDRIQNAFKLLHDLEDTTQILYFTADRTNTQLVADDHCLTLTREVQ</sequence>
<evidence type="ECO:0000259" key="2">
    <source>
        <dbReference type="Pfam" id="PF13514"/>
    </source>
</evidence>
<dbReference type="InterPro" id="IPR038734">
    <property type="entry name" value="YhaN_AAA"/>
</dbReference>
<dbReference type="Pfam" id="PF13514">
    <property type="entry name" value="AAA_27"/>
    <property type="match status" value="1"/>
</dbReference>
<dbReference type="PANTHER" id="PTHR41259">
    <property type="entry name" value="DOUBLE-STRAND BREAK REPAIR RAD50 ATPASE, PUTATIVE-RELATED"/>
    <property type="match status" value="1"/>
</dbReference>
<feature type="coiled-coil region" evidence="1">
    <location>
        <begin position="183"/>
        <end position="227"/>
    </location>
</feature>
<dbReference type="PANTHER" id="PTHR41259:SF1">
    <property type="entry name" value="DOUBLE-STRAND BREAK REPAIR RAD50 ATPASE, PUTATIVE-RELATED"/>
    <property type="match status" value="1"/>
</dbReference>
<keyword evidence="4" id="KW-1185">Reference proteome</keyword>
<organism evidence="3 4">
    <name type="scientific">Secundilactobacillus kimchicus JCM 15530</name>
    <dbReference type="NCBI Taxonomy" id="1302272"/>
    <lineage>
        <taxon>Bacteria</taxon>
        <taxon>Bacillati</taxon>
        <taxon>Bacillota</taxon>
        <taxon>Bacilli</taxon>
        <taxon>Lactobacillales</taxon>
        <taxon>Lactobacillaceae</taxon>
        <taxon>Secundilactobacillus</taxon>
    </lineage>
</organism>
<dbReference type="SUPFAM" id="SSF52540">
    <property type="entry name" value="P-loop containing nucleoside triphosphate hydrolases"/>
    <property type="match status" value="1"/>
</dbReference>
<protein>
    <recommendedName>
        <fullName evidence="2">YhaN AAA domain-containing protein</fullName>
    </recommendedName>
</protein>
<dbReference type="EMBL" id="AZCX01000001">
    <property type="protein sequence ID" value="KRK49200.1"/>
    <property type="molecule type" value="Genomic_DNA"/>
</dbReference>
<name>A0A0R1HRE1_9LACO</name>
<evidence type="ECO:0000313" key="4">
    <source>
        <dbReference type="Proteomes" id="UP000050911"/>
    </source>
</evidence>
<dbReference type="AlphaFoldDB" id="A0A0R1HRE1"/>
<feature type="coiled-coil region" evidence="1">
    <location>
        <begin position="310"/>
        <end position="354"/>
    </location>
</feature>
<keyword evidence="1" id="KW-0175">Coiled coil</keyword>
<dbReference type="OrthoDB" id="9764467at2"/>